<dbReference type="Proteomes" id="UP000276407">
    <property type="component" value="Chromosome 1"/>
</dbReference>
<evidence type="ECO:0000313" key="2">
    <source>
        <dbReference type="EMBL" id="AYV56611.1"/>
    </source>
</evidence>
<dbReference type="AlphaFoldDB" id="A0AAD0UPC6"/>
<accession>A0AAD0UPC6</accession>
<evidence type="ECO:0000256" key="1">
    <source>
        <dbReference type="SAM" id="SignalP"/>
    </source>
</evidence>
<dbReference type="EMBL" id="CP033614">
    <property type="protein sequence ID" value="AYV56611.1"/>
    <property type="molecule type" value="Genomic_DNA"/>
</dbReference>
<dbReference type="RefSeq" id="WP_123179916.1">
    <property type="nucleotide sequence ID" value="NZ_CP033614.1"/>
</dbReference>
<feature type="chain" id="PRO_5042144235" evidence="1">
    <location>
        <begin position="25"/>
        <end position="315"/>
    </location>
</feature>
<protein>
    <submittedName>
        <fullName evidence="2">Uncharacterized protein</fullName>
    </submittedName>
</protein>
<sequence length="315" mass="35101">MNLLNKFLLTFVLLFSFVSFRSYASPVLGKCEVFPANHIWNTPVDHLPVHPRSDAYVRSIGVKKKLKADFGSGLWEGSPIGIPFTLKTGSPLRITFEYADESEPGPYPIPANPPIEGGEQSNGDRHVLVLDEKTCKLYELYQARKKGNAWTAISGAIFDLKSNTLRPDGWTSADAAGLPILPGLVRYEEVKAGEIAHAIRFTAKRTQKKYLWPARHFASKITDENVPPMGARFRLKASFNIKGFSKENQVILRALKKYGMILADNGSDWFMSGEPNENWNNDLLHKLGKITGDQFEAVDSENLMLSSDSGEAKQN</sequence>
<feature type="signal peptide" evidence="1">
    <location>
        <begin position="1"/>
        <end position="24"/>
    </location>
</feature>
<evidence type="ECO:0000313" key="3">
    <source>
        <dbReference type="Proteomes" id="UP000276407"/>
    </source>
</evidence>
<organism evidence="2 3">
    <name type="scientific">Leptospira kmetyi</name>
    <dbReference type="NCBI Taxonomy" id="408139"/>
    <lineage>
        <taxon>Bacteria</taxon>
        <taxon>Pseudomonadati</taxon>
        <taxon>Spirochaetota</taxon>
        <taxon>Spirochaetia</taxon>
        <taxon>Leptospirales</taxon>
        <taxon>Leptospiraceae</taxon>
        <taxon>Leptospira</taxon>
    </lineage>
</organism>
<reference evidence="2 3" key="1">
    <citation type="submission" date="2018-11" db="EMBL/GenBank/DDBJ databases">
        <title>Complete genome sequence of Leptospira kmetyi isolate LS 001/16 from soil sample associated with a leptospirosis patient in Kelantan.</title>
        <authorList>
            <person name="Muhammad Yusoff F."/>
            <person name="Muhammad Yusoff S."/>
            <person name="Ahmad M.N."/>
            <person name="Yusof N.Y."/>
            <person name="Aziah I."/>
        </authorList>
    </citation>
    <scope>NUCLEOTIDE SEQUENCE [LARGE SCALE GENOMIC DNA]</scope>
    <source>
        <strain evidence="2 3">LS 001/16</strain>
    </source>
</reference>
<gene>
    <name evidence="2" type="ORF">EFP84_14665</name>
</gene>
<proteinExistence type="predicted"/>
<dbReference type="KEGG" id="lkm:EFP84_14665"/>
<keyword evidence="1" id="KW-0732">Signal</keyword>
<name>A0AAD0UPC6_9LEPT</name>